<proteinExistence type="predicted"/>
<dbReference type="PANTHER" id="PTHR23048:SF0">
    <property type="entry name" value="CALMODULIN LIKE 3"/>
    <property type="match status" value="1"/>
</dbReference>
<dbReference type="AlphaFoldDB" id="A0A553P4M0"/>
<name>A0A553P4M0_TIGCA</name>
<dbReference type="Pfam" id="PF13499">
    <property type="entry name" value="EF-hand_7"/>
    <property type="match status" value="1"/>
</dbReference>
<dbReference type="EMBL" id="VCGU01000008">
    <property type="protein sequence ID" value="TRY72639.1"/>
    <property type="molecule type" value="Genomic_DNA"/>
</dbReference>
<dbReference type="OMA" id="MEMFRVF"/>
<dbReference type="CDD" id="cd00051">
    <property type="entry name" value="EFh"/>
    <property type="match status" value="2"/>
</dbReference>
<dbReference type="FunFam" id="1.10.238.10:FF:000003">
    <property type="entry name" value="Calmodulin A"/>
    <property type="match status" value="1"/>
</dbReference>
<comment type="caution">
    <text evidence="5">The sequence shown here is derived from an EMBL/GenBank/DDBJ whole genome shotgun (WGS) entry which is preliminary data.</text>
</comment>
<dbReference type="Proteomes" id="UP000318571">
    <property type="component" value="Chromosome 7"/>
</dbReference>
<dbReference type="InterPro" id="IPR011992">
    <property type="entry name" value="EF-hand-dom_pair"/>
</dbReference>
<dbReference type="SMART" id="SM00054">
    <property type="entry name" value="EFh"/>
    <property type="match status" value="3"/>
</dbReference>
<dbReference type="GO" id="GO:0005509">
    <property type="term" value="F:calcium ion binding"/>
    <property type="evidence" value="ECO:0007669"/>
    <property type="project" value="InterPro"/>
</dbReference>
<evidence type="ECO:0000256" key="2">
    <source>
        <dbReference type="ARBA" id="ARBA00022837"/>
    </source>
</evidence>
<dbReference type="InterPro" id="IPR018247">
    <property type="entry name" value="EF_Hand_1_Ca_BS"/>
</dbReference>
<dbReference type="Pfam" id="PF00036">
    <property type="entry name" value="EF-hand_1"/>
    <property type="match status" value="1"/>
</dbReference>
<dbReference type="GO" id="GO:0016460">
    <property type="term" value="C:myosin II complex"/>
    <property type="evidence" value="ECO:0007669"/>
    <property type="project" value="TreeGrafter"/>
</dbReference>
<evidence type="ECO:0000259" key="4">
    <source>
        <dbReference type="PROSITE" id="PS50222"/>
    </source>
</evidence>
<sequence>MPPKRMRAKLNQKRIKEIREAFAIFDKNGDGTISSQELCYVMRSLGMNPSDQDLTRLMKDAFKLFDKDGSGTINKSEIKYVVTSLGMRITDEQIDDMIRIADKDGDGDISYVEFIKLMTSKQ</sequence>
<reference evidence="5 6" key="1">
    <citation type="journal article" date="2018" name="Nat. Ecol. Evol.">
        <title>Genomic signatures of mitonuclear coevolution across populations of Tigriopus californicus.</title>
        <authorList>
            <person name="Barreto F.S."/>
            <person name="Watson E.T."/>
            <person name="Lima T.G."/>
            <person name="Willett C.S."/>
            <person name="Edmands S."/>
            <person name="Li W."/>
            <person name="Burton R.S."/>
        </authorList>
    </citation>
    <scope>NUCLEOTIDE SEQUENCE [LARGE SCALE GENOMIC DNA]</scope>
    <source>
        <strain evidence="5 6">San Diego</strain>
    </source>
</reference>
<dbReference type="FunFam" id="1.10.238.10:FF:000178">
    <property type="entry name" value="Calmodulin-2 A"/>
    <property type="match status" value="1"/>
</dbReference>
<dbReference type="InterPro" id="IPR050230">
    <property type="entry name" value="CALM/Myosin/TropC-like"/>
</dbReference>
<evidence type="ECO:0000313" key="5">
    <source>
        <dbReference type="EMBL" id="TRY72639.1"/>
    </source>
</evidence>
<keyword evidence="1" id="KW-0677">Repeat</keyword>
<feature type="domain" description="EF-hand" evidence="4">
    <location>
        <begin position="53"/>
        <end position="88"/>
    </location>
</feature>
<dbReference type="STRING" id="6832.A0A553P4M0"/>
<comment type="function">
    <text evidence="3">Troponin is the central regulatory protein of striated muscle contraction. Tn consists of three components: Tn-I which is the inhibitor of actomyosin ATPase, Tn-T which contains the binding site for tropomyosin and Tn-C. The binding of calcium to Tn-C abolishes the inhibitory action of Tn on actin filaments.</text>
</comment>
<keyword evidence="6" id="KW-1185">Reference proteome</keyword>
<dbReference type="Gene3D" id="1.10.238.10">
    <property type="entry name" value="EF-hand"/>
    <property type="match status" value="3"/>
</dbReference>
<dbReference type="PROSITE" id="PS50222">
    <property type="entry name" value="EF_HAND_2"/>
    <property type="match status" value="3"/>
</dbReference>
<evidence type="ECO:0000256" key="1">
    <source>
        <dbReference type="ARBA" id="ARBA00022737"/>
    </source>
</evidence>
<accession>A0A553P4M0</accession>
<dbReference type="InterPro" id="IPR002048">
    <property type="entry name" value="EF_hand_dom"/>
</dbReference>
<feature type="domain" description="EF-hand" evidence="4">
    <location>
        <begin position="13"/>
        <end position="48"/>
    </location>
</feature>
<dbReference type="PROSITE" id="PS00018">
    <property type="entry name" value="EF_HAND_1"/>
    <property type="match status" value="3"/>
</dbReference>
<dbReference type="SUPFAM" id="SSF47473">
    <property type="entry name" value="EF-hand"/>
    <property type="match status" value="1"/>
</dbReference>
<gene>
    <name evidence="5" type="ORF">TCAL_09610</name>
</gene>
<protein>
    <recommendedName>
        <fullName evidence="4">EF-hand domain-containing protein</fullName>
    </recommendedName>
</protein>
<feature type="domain" description="EF-hand" evidence="4">
    <location>
        <begin position="89"/>
        <end position="122"/>
    </location>
</feature>
<evidence type="ECO:0000256" key="3">
    <source>
        <dbReference type="ARBA" id="ARBA00037722"/>
    </source>
</evidence>
<dbReference type="PANTHER" id="PTHR23048">
    <property type="entry name" value="MYOSIN LIGHT CHAIN 1, 3"/>
    <property type="match status" value="1"/>
</dbReference>
<evidence type="ECO:0000313" key="6">
    <source>
        <dbReference type="Proteomes" id="UP000318571"/>
    </source>
</evidence>
<keyword evidence="2" id="KW-0106">Calcium</keyword>
<organism evidence="5 6">
    <name type="scientific">Tigriopus californicus</name>
    <name type="common">Marine copepod</name>
    <dbReference type="NCBI Taxonomy" id="6832"/>
    <lineage>
        <taxon>Eukaryota</taxon>
        <taxon>Metazoa</taxon>
        <taxon>Ecdysozoa</taxon>
        <taxon>Arthropoda</taxon>
        <taxon>Crustacea</taxon>
        <taxon>Multicrustacea</taxon>
        <taxon>Hexanauplia</taxon>
        <taxon>Copepoda</taxon>
        <taxon>Harpacticoida</taxon>
        <taxon>Harpacticidae</taxon>
        <taxon>Tigriopus</taxon>
    </lineage>
</organism>